<evidence type="ECO:0000259" key="2">
    <source>
        <dbReference type="PROSITE" id="PS50006"/>
    </source>
</evidence>
<accession>A0A1A0HG75</accession>
<evidence type="ECO:0000256" key="1">
    <source>
        <dbReference type="SAM" id="MobiDB-lite"/>
    </source>
</evidence>
<dbReference type="Gene3D" id="2.60.200.20">
    <property type="match status" value="1"/>
</dbReference>
<dbReference type="GeneID" id="30028408"/>
<comment type="caution">
    <text evidence="3">The sequence shown here is derived from an EMBL/GenBank/DDBJ whole genome shotgun (WGS) entry which is preliminary data.</text>
</comment>
<dbReference type="OrthoDB" id="4096268at2759"/>
<feature type="region of interest" description="Disordered" evidence="1">
    <location>
        <begin position="172"/>
        <end position="207"/>
    </location>
</feature>
<sequence>MNNETSIATGDPLSWKTICVADGEIPIGRASAKHAERAAKKSNMLFENSHLSKTHAKLSMSDGVLYLEDLSSTFGTMWNNYILVPYKKVAIREGDRIGFVLNRPSNSIKDLFKKANDAKMVATDILLNPLVQLLFSVVSLDSEEGSLVLLPLNGLDCLAALRKEAQAKKAAASRELSTEQEQNTAFSEEASSADDSTVSDDSDGPPVEESYVRKFTYGLQDGSIVMNAGDTQAGTVSSNDCWGATNDSSFAVSESSQSKIDLSEPDSDSGVKHEPESTSNVCHSSDGKESVAWQALHDVLKGSLLNELVEDDEDDSSQDYAQLDESSDLESSEDLSVLTSSSNSAEHISKEPDCPSQLFTTLHTETDYDYNAEDKVPGNNKLETQTIRDEDKLVHFDTNTNGMFSSSIASAKYIPNETEDVGVEAPKSDGFELDLSEDIMSLFEELCHKYDMDDDVDAAFDTLEYSSEGSASSDAESLENHESMQSCLYVEKPSTEMGKYFSDYHATTEARLHRILIISSDSSEIYELKGSDGIEMPAPITSENFVCDRVSRKRTFEEVDASHETRHDSIVAATGLAPKKAKTNSVLREITKGLFYVAGTLAVVVAYGGYLEKYGVLS</sequence>
<dbReference type="RefSeq" id="XP_018713487.1">
    <property type="nucleotide sequence ID" value="XM_018855432.1"/>
</dbReference>
<gene>
    <name evidence="3" type="ORF">METBIDRAFT_29548</name>
</gene>
<feature type="region of interest" description="Disordered" evidence="1">
    <location>
        <begin position="252"/>
        <end position="286"/>
    </location>
</feature>
<dbReference type="EMBL" id="LXTC01000001">
    <property type="protein sequence ID" value="OBA23006.1"/>
    <property type="molecule type" value="Genomic_DNA"/>
</dbReference>
<proteinExistence type="predicted"/>
<feature type="compositionally biased region" description="Low complexity" evidence="1">
    <location>
        <begin position="334"/>
        <end position="344"/>
    </location>
</feature>
<organism evidence="3 4">
    <name type="scientific">Metschnikowia bicuspidata var. bicuspidata NRRL YB-4993</name>
    <dbReference type="NCBI Taxonomy" id="869754"/>
    <lineage>
        <taxon>Eukaryota</taxon>
        <taxon>Fungi</taxon>
        <taxon>Dikarya</taxon>
        <taxon>Ascomycota</taxon>
        <taxon>Saccharomycotina</taxon>
        <taxon>Pichiomycetes</taxon>
        <taxon>Metschnikowiaceae</taxon>
        <taxon>Metschnikowia</taxon>
    </lineage>
</organism>
<dbReference type="STRING" id="869754.A0A1A0HG75"/>
<dbReference type="PROSITE" id="PS50006">
    <property type="entry name" value="FHA_DOMAIN"/>
    <property type="match status" value="1"/>
</dbReference>
<feature type="compositionally biased region" description="Low complexity" evidence="1">
    <location>
        <begin position="187"/>
        <end position="196"/>
    </location>
</feature>
<dbReference type="AlphaFoldDB" id="A0A1A0HG75"/>
<keyword evidence="4" id="KW-1185">Reference proteome</keyword>
<evidence type="ECO:0000313" key="3">
    <source>
        <dbReference type="EMBL" id="OBA23006.1"/>
    </source>
</evidence>
<dbReference type="Proteomes" id="UP000092555">
    <property type="component" value="Unassembled WGS sequence"/>
</dbReference>
<dbReference type="Pfam" id="PF00498">
    <property type="entry name" value="FHA"/>
    <property type="match status" value="1"/>
</dbReference>
<dbReference type="SUPFAM" id="SSF49879">
    <property type="entry name" value="SMAD/FHA domain"/>
    <property type="match status" value="1"/>
</dbReference>
<dbReference type="InterPro" id="IPR000253">
    <property type="entry name" value="FHA_dom"/>
</dbReference>
<dbReference type="InterPro" id="IPR008984">
    <property type="entry name" value="SMAD_FHA_dom_sf"/>
</dbReference>
<name>A0A1A0HG75_9ASCO</name>
<protein>
    <recommendedName>
        <fullName evidence="2">FHA domain-containing protein</fullName>
    </recommendedName>
</protein>
<feature type="region of interest" description="Disordered" evidence="1">
    <location>
        <begin position="311"/>
        <end position="356"/>
    </location>
</feature>
<feature type="domain" description="FHA" evidence="2">
    <location>
        <begin position="25"/>
        <end position="83"/>
    </location>
</feature>
<dbReference type="CDD" id="cd00060">
    <property type="entry name" value="FHA"/>
    <property type="match status" value="1"/>
</dbReference>
<evidence type="ECO:0000313" key="4">
    <source>
        <dbReference type="Proteomes" id="UP000092555"/>
    </source>
</evidence>
<reference evidence="3 4" key="1">
    <citation type="submission" date="2016-05" db="EMBL/GenBank/DDBJ databases">
        <title>Comparative genomics of biotechnologically important yeasts.</title>
        <authorList>
            <consortium name="DOE Joint Genome Institute"/>
            <person name="Riley R."/>
            <person name="Haridas S."/>
            <person name="Wolfe K.H."/>
            <person name="Lopes M.R."/>
            <person name="Hittinger C.T."/>
            <person name="Goker M."/>
            <person name="Salamov A."/>
            <person name="Wisecaver J."/>
            <person name="Long T.M."/>
            <person name="Aerts A.L."/>
            <person name="Barry K."/>
            <person name="Choi C."/>
            <person name="Clum A."/>
            <person name="Coughlan A.Y."/>
            <person name="Deshpande S."/>
            <person name="Douglass A.P."/>
            <person name="Hanson S.J."/>
            <person name="Klenk H.-P."/>
            <person name="LaButti K."/>
            <person name="Lapidus A."/>
            <person name="Lindquist E."/>
            <person name="Lipzen A."/>
            <person name="Meier-kolthoff J.P."/>
            <person name="Ohm R.A."/>
            <person name="Otillar R.P."/>
            <person name="Pangilinan J."/>
            <person name="Peng Y."/>
            <person name="Rokas A."/>
            <person name="Rosa C.A."/>
            <person name="Scheuner C."/>
            <person name="Sibirny A.A."/>
            <person name="Slot J.C."/>
            <person name="Stielow J.B."/>
            <person name="Sun H."/>
            <person name="Kurtzman C.P."/>
            <person name="Blackwell M."/>
            <person name="Grigoriev I.V."/>
            <person name="Jeffries T.W."/>
        </authorList>
    </citation>
    <scope>NUCLEOTIDE SEQUENCE [LARGE SCALE GENOMIC DNA]</scope>
    <source>
        <strain evidence="3 4">NRRL YB-4993</strain>
    </source>
</reference>